<feature type="compositionally biased region" description="Basic and acidic residues" evidence="1">
    <location>
        <begin position="52"/>
        <end position="61"/>
    </location>
</feature>
<keyword evidence="3" id="KW-1185">Reference proteome</keyword>
<gene>
    <name evidence="2" type="ORF">NDU88_001989</name>
</gene>
<name>A0AAV7MN27_PLEWA</name>
<evidence type="ECO:0000256" key="1">
    <source>
        <dbReference type="SAM" id="MobiDB-lite"/>
    </source>
</evidence>
<feature type="compositionally biased region" description="Polar residues" evidence="1">
    <location>
        <begin position="79"/>
        <end position="98"/>
    </location>
</feature>
<protein>
    <submittedName>
        <fullName evidence="2">Uncharacterized protein</fullName>
    </submittedName>
</protein>
<feature type="compositionally biased region" description="Basic and acidic residues" evidence="1">
    <location>
        <begin position="137"/>
        <end position="153"/>
    </location>
</feature>
<dbReference type="Proteomes" id="UP001066276">
    <property type="component" value="Chromosome 9"/>
</dbReference>
<dbReference type="AlphaFoldDB" id="A0AAV7MN27"/>
<feature type="compositionally biased region" description="Basic residues" evidence="1">
    <location>
        <begin position="210"/>
        <end position="222"/>
    </location>
</feature>
<feature type="compositionally biased region" description="Basic residues" evidence="1">
    <location>
        <begin position="40"/>
        <end position="50"/>
    </location>
</feature>
<proteinExistence type="predicted"/>
<evidence type="ECO:0000313" key="3">
    <source>
        <dbReference type="Proteomes" id="UP001066276"/>
    </source>
</evidence>
<evidence type="ECO:0000313" key="2">
    <source>
        <dbReference type="EMBL" id="KAJ1104579.1"/>
    </source>
</evidence>
<sequence length="222" mass="24769">MGQTGPTRTPGRLVLTLPCTTRKHPRERGSRLAPYQNRATRCRLKGRNRTLRGGEGEIHGGDRRRRRESQEQNSRGQGPKTSWKTPGPVSNNLESSGSLEPCGFNNAKRITGPGKQTNELSTLQEKRGQARYGNSGREGKRSGRREEDREENHGLCTKGGEGKKITGFGQKGVIKEESSRRTLMSFRSPMQPDTNHGRVRQQESRNPKAPCKKSPKCPNRKG</sequence>
<accession>A0AAV7MN27</accession>
<feature type="region of interest" description="Disordered" evidence="1">
    <location>
        <begin position="1"/>
        <end position="222"/>
    </location>
</feature>
<dbReference type="EMBL" id="JANPWB010000013">
    <property type="protein sequence ID" value="KAJ1104579.1"/>
    <property type="molecule type" value="Genomic_DNA"/>
</dbReference>
<organism evidence="2 3">
    <name type="scientific">Pleurodeles waltl</name>
    <name type="common">Iberian ribbed newt</name>
    <dbReference type="NCBI Taxonomy" id="8319"/>
    <lineage>
        <taxon>Eukaryota</taxon>
        <taxon>Metazoa</taxon>
        <taxon>Chordata</taxon>
        <taxon>Craniata</taxon>
        <taxon>Vertebrata</taxon>
        <taxon>Euteleostomi</taxon>
        <taxon>Amphibia</taxon>
        <taxon>Batrachia</taxon>
        <taxon>Caudata</taxon>
        <taxon>Salamandroidea</taxon>
        <taxon>Salamandridae</taxon>
        <taxon>Pleurodelinae</taxon>
        <taxon>Pleurodeles</taxon>
    </lineage>
</organism>
<comment type="caution">
    <text evidence="2">The sequence shown here is derived from an EMBL/GenBank/DDBJ whole genome shotgun (WGS) entry which is preliminary data.</text>
</comment>
<reference evidence="2" key="1">
    <citation type="journal article" date="2022" name="bioRxiv">
        <title>Sequencing and chromosome-scale assembly of the giantPleurodeles waltlgenome.</title>
        <authorList>
            <person name="Brown T."/>
            <person name="Elewa A."/>
            <person name="Iarovenko S."/>
            <person name="Subramanian E."/>
            <person name="Araus A.J."/>
            <person name="Petzold A."/>
            <person name="Susuki M."/>
            <person name="Suzuki K.-i.T."/>
            <person name="Hayashi T."/>
            <person name="Toyoda A."/>
            <person name="Oliveira C."/>
            <person name="Osipova E."/>
            <person name="Leigh N.D."/>
            <person name="Simon A."/>
            <person name="Yun M.H."/>
        </authorList>
    </citation>
    <scope>NUCLEOTIDE SEQUENCE</scope>
    <source>
        <strain evidence="2">20211129_DDA</strain>
        <tissue evidence="2">Liver</tissue>
    </source>
</reference>
<feature type="compositionally biased region" description="Polar residues" evidence="1">
    <location>
        <begin position="114"/>
        <end position="123"/>
    </location>
</feature>